<feature type="binding site" evidence="7">
    <location>
        <position position="134"/>
    </location>
    <ligand>
        <name>Zn(2+)</name>
        <dbReference type="ChEBI" id="CHEBI:29105"/>
    </ligand>
</feature>
<dbReference type="PANTHER" id="PTHR33202:SF7">
    <property type="entry name" value="FERRIC UPTAKE REGULATION PROTEIN"/>
    <property type="match status" value="1"/>
</dbReference>
<evidence type="ECO:0000313" key="11">
    <source>
        <dbReference type="Proteomes" id="UP000664277"/>
    </source>
</evidence>
<name>A0A8J7P955_9BACT</name>
<evidence type="ECO:0000256" key="4">
    <source>
        <dbReference type="ARBA" id="ARBA00023015"/>
    </source>
</evidence>
<feature type="binding site" evidence="8">
    <location>
        <position position="87"/>
    </location>
    <ligand>
        <name>Fe cation</name>
        <dbReference type="ChEBI" id="CHEBI:24875"/>
    </ligand>
</feature>
<organism evidence="10 11">
    <name type="scientific">Candidatus Obscuribacter phosphatis</name>
    <dbReference type="NCBI Taxonomy" id="1906157"/>
    <lineage>
        <taxon>Bacteria</taxon>
        <taxon>Bacillati</taxon>
        <taxon>Candidatus Melainabacteria</taxon>
        <taxon>Candidatus Obscuribacterales</taxon>
        <taxon>Candidatus Obscuribacteraceae</taxon>
        <taxon>Candidatus Obscuribacter</taxon>
    </lineage>
</organism>
<keyword evidence="6" id="KW-0804">Transcription</keyword>
<dbReference type="InterPro" id="IPR036390">
    <property type="entry name" value="WH_DNA-bd_sf"/>
</dbReference>
<accession>A0A8J7P955</accession>
<evidence type="ECO:0000256" key="2">
    <source>
        <dbReference type="ARBA" id="ARBA00022491"/>
    </source>
</evidence>
<evidence type="ECO:0000256" key="8">
    <source>
        <dbReference type="PIRSR" id="PIRSR602481-2"/>
    </source>
</evidence>
<dbReference type="GO" id="GO:0003700">
    <property type="term" value="F:DNA-binding transcription factor activity"/>
    <property type="evidence" value="ECO:0007669"/>
    <property type="project" value="InterPro"/>
</dbReference>
<comment type="cofactor">
    <cofactor evidence="7">
        <name>Zn(2+)</name>
        <dbReference type="ChEBI" id="CHEBI:29105"/>
    </cofactor>
    <text evidence="7">Binds 1 zinc ion per subunit.</text>
</comment>
<dbReference type="Gene3D" id="1.10.10.10">
    <property type="entry name" value="Winged helix-like DNA-binding domain superfamily/Winged helix DNA-binding domain"/>
    <property type="match status" value="1"/>
</dbReference>
<comment type="caution">
    <text evidence="10">The sequence shown here is derived from an EMBL/GenBank/DDBJ whole genome shotgun (WGS) entry which is preliminary data.</text>
</comment>
<keyword evidence="2" id="KW-0678">Repressor</keyword>
<feature type="coiled-coil region" evidence="9">
    <location>
        <begin position="154"/>
        <end position="181"/>
    </location>
</feature>
<dbReference type="Pfam" id="PF01475">
    <property type="entry name" value="FUR"/>
    <property type="match status" value="1"/>
</dbReference>
<dbReference type="EMBL" id="JAFLCK010000003">
    <property type="protein sequence ID" value="MBN8659452.1"/>
    <property type="molecule type" value="Genomic_DNA"/>
</dbReference>
<protein>
    <submittedName>
        <fullName evidence="10">Transcriptional repressor</fullName>
    </submittedName>
</protein>
<feature type="binding site" evidence="7">
    <location>
        <position position="131"/>
    </location>
    <ligand>
        <name>Zn(2+)</name>
        <dbReference type="ChEBI" id="CHEBI:29105"/>
    </ligand>
</feature>
<dbReference type="InterPro" id="IPR002481">
    <property type="entry name" value="FUR"/>
</dbReference>
<dbReference type="GO" id="GO:0045892">
    <property type="term" value="P:negative regulation of DNA-templated transcription"/>
    <property type="evidence" value="ECO:0007669"/>
    <property type="project" value="TreeGrafter"/>
</dbReference>
<dbReference type="SUPFAM" id="SSF46785">
    <property type="entry name" value="Winged helix' DNA-binding domain"/>
    <property type="match status" value="1"/>
</dbReference>
<dbReference type="InterPro" id="IPR036388">
    <property type="entry name" value="WH-like_DNA-bd_sf"/>
</dbReference>
<gene>
    <name evidence="10" type="ORF">J0M35_03745</name>
</gene>
<evidence type="ECO:0000313" key="10">
    <source>
        <dbReference type="EMBL" id="MBN8659452.1"/>
    </source>
</evidence>
<proteinExistence type="inferred from homology"/>
<comment type="cofactor">
    <cofactor evidence="8">
        <name>Mn(2+)</name>
        <dbReference type="ChEBI" id="CHEBI:29035"/>
    </cofactor>
    <cofactor evidence="8">
        <name>Fe(2+)</name>
        <dbReference type="ChEBI" id="CHEBI:29033"/>
    </cofactor>
    <text evidence="8">Binds 1 Mn(2+) or Fe(2+) ion per subunit.</text>
</comment>
<sequence length="214" mass="23847">MGQKPSSQNDNVTSSNMDAIADIIKSIPKGDHLTAPEVYELAKQRGLKLSLSTVYRTLNKLKEVGNVITVSGDRGLRYESVDDQAHDHLICLGCGLTIEFYDELIRGFGHNVALRKGFEHTTSRFDILGYCEKCRVNNESHKLEQLADSLFNAIEKCETALEDLRLAAEQLKARKQARMTQPLRLAQGKLDETLREIDYIIGNTIDPGKAAEGN</sequence>
<keyword evidence="9" id="KW-0175">Coiled coil</keyword>
<evidence type="ECO:0000256" key="5">
    <source>
        <dbReference type="ARBA" id="ARBA00023125"/>
    </source>
</evidence>
<feature type="binding site" evidence="7">
    <location>
        <position position="91"/>
    </location>
    <ligand>
        <name>Zn(2+)</name>
        <dbReference type="ChEBI" id="CHEBI:29105"/>
    </ligand>
</feature>
<dbReference type="PANTHER" id="PTHR33202">
    <property type="entry name" value="ZINC UPTAKE REGULATION PROTEIN"/>
    <property type="match status" value="1"/>
</dbReference>
<comment type="similarity">
    <text evidence="1">Belongs to the Fur family.</text>
</comment>
<dbReference type="GO" id="GO:0000976">
    <property type="term" value="F:transcription cis-regulatory region binding"/>
    <property type="evidence" value="ECO:0007669"/>
    <property type="project" value="TreeGrafter"/>
</dbReference>
<dbReference type="GO" id="GO:0008270">
    <property type="term" value="F:zinc ion binding"/>
    <property type="evidence" value="ECO:0007669"/>
    <property type="project" value="TreeGrafter"/>
</dbReference>
<feature type="binding site" evidence="7">
    <location>
        <position position="94"/>
    </location>
    <ligand>
        <name>Zn(2+)</name>
        <dbReference type="ChEBI" id="CHEBI:29105"/>
    </ligand>
</feature>
<dbReference type="AlphaFoldDB" id="A0A8J7P955"/>
<keyword evidence="8" id="KW-0408">Iron</keyword>
<dbReference type="CDD" id="cd07153">
    <property type="entry name" value="Fur_like"/>
    <property type="match status" value="1"/>
</dbReference>
<dbReference type="Gene3D" id="3.30.1490.190">
    <property type="match status" value="1"/>
</dbReference>
<keyword evidence="7" id="KW-0479">Metal-binding</keyword>
<dbReference type="Proteomes" id="UP000664277">
    <property type="component" value="Unassembled WGS sequence"/>
</dbReference>
<evidence type="ECO:0000256" key="7">
    <source>
        <dbReference type="PIRSR" id="PIRSR602481-1"/>
    </source>
</evidence>
<evidence type="ECO:0000256" key="1">
    <source>
        <dbReference type="ARBA" id="ARBA00007957"/>
    </source>
</evidence>
<evidence type="ECO:0000256" key="3">
    <source>
        <dbReference type="ARBA" id="ARBA00022833"/>
    </source>
</evidence>
<evidence type="ECO:0000256" key="6">
    <source>
        <dbReference type="ARBA" id="ARBA00023163"/>
    </source>
</evidence>
<dbReference type="GO" id="GO:1900376">
    <property type="term" value="P:regulation of secondary metabolite biosynthetic process"/>
    <property type="evidence" value="ECO:0007669"/>
    <property type="project" value="TreeGrafter"/>
</dbReference>
<keyword evidence="3 7" id="KW-0862">Zinc</keyword>
<keyword evidence="4" id="KW-0805">Transcription regulation</keyword>
<evidence type="ECO:0000256" key="9">
    <source>
        <dbReference type="SAM" id="Coils"/>
    </source>
</evidence>
<dbReference type="InterPro" id="IPR043135">
    <property type="entry name" value="Fur_C"/>
</dbReference>
<keyword evidence="5" id="KW-0238">DNA-binding</keyword>
<reference evidence="10" key="1">
    <citation type="submission" date="2021-02" db="EMBL/GenBank/DDBJ databases">
        <title>Genome-Resolved Metagenomics of a Microbial Community Performing Photosynthetic Biological Nutrient Removal.</title>
        <authorList>
            <person name="Mcdaniel E.A."/>
        </authorList>
    </citation>
    <scope>NUCLEOTIDE SEQUENCE</scope>
    <source>
        <strain evidence="10">UWPOB_OBS1</strain>
    </source>
</reference>